<reference evidence="4" key="1">
    <citation type="submission" date="2010-06" db="EMBL/GenBank/DDBJ databases">
        <authorList>
            <person name="Jiang H."/>
            <person name="Abraham K."/>
            <person name="Ali S."/>
            <person name="Alsbrooks S.L."/>
            <person name="Anim B.N."/>
            <person name="Anosike U.S."/>
            <person name="Attaway T."/>
            <person name="Bandaranaike D.P."/>
            <person name="Battles P.K."/>
            <person name="Bell S.N."/>
            <person name="Bell A.V."/>
            <person name="Beltran B."/>
            <person name="Bickham C."/>
            <person name="Bustamante Y."/>
            <person name="Caleb T."/>
            <person name="Canada A."/>
            <person name="Cardenas V."/>
            <person name="Carter K."/>
            <person name="Chacko J."/>
            <person name="Chandrabose M.N."/>
            <person name="Chavez D."/>
            <person name="Chavez A."/>
            <person name="Chen L."/>
            <person name="Chu H.-S."/>
            <person name="Claassen K.J."/>
            <person name="Cockrell R."/>
            <person name="Collins M."/>
            <person name="Cooper J.A."/>
            <person name="Cree A."/>
            <person name="Curry S.M."/>
            <person name="Da Y."/>
            <person name="Dao M.D."/>
            <person name="Das B."/>
            <person name="Davila M.-L."/>
            <person name="Davy-Carroll L."/>
            <person name="Denson S."/>
            <person name="Dinh H."/>
            <person name="Ebong V.E."/>
            <person name="Edwards J.R."/>
            <person name="Egan A."/>
            <person name="El-Daye J."/>
            <person name="Escobedo L."/>
            <person name="Fernandez S."/>
            <person name="Fernando P.R."/>
            <person name="Flagg N."/>
            <person name="Forbes L.D."/>
            <person name="Fowler R.G."/>
            <person name="Fu Q."/>
            <person name="Gabisi R.A."/>
            <person name="Ganer J."/>
            <person name="Garbino Pronczuk A."/>
            <person name="Garcia R.M."/>
            <person name="Garner T."/>
            <person name="Garrett T.E."/>
            <person name="Gonzalez D.A."/>
            <person name="Hamid H."/>
            <person name="Hawkins E.S."/>
            <person name="Hirani K."/>
            <person name="Hogues M.E."/>
            <person name="Hollins B."/>
            <person name="Hsiao C.-H."/>
            <person name="Jabil R."/>
            <person name="James M.L."/>
            <person name="Jhangiani S.N."/>
            <person name="Johnson B."/>
            <person name="Johnson Q."/>
            <person name="Joshi V."/>
            <person name="Kalu J.B."/>
            <person name="Kam C."/>
            <person name="Kashfia A."/>
            <person name="Keebler J."/>
            <person name="Kisamo H."/>
            <person name="Kovar C.L."/>
            <person name="Lago L.A."/>
            <person name="Lai C.-Y."/>
            <person name="Laidlaw J."/>
            <person name="Lara F."/>
            <person name="Le T.-K."/>
            <person name="Lee S.L."/>
            <person name="Legall F.H."/>
            <person name="Lemon S.J."/>
            <person name="Lewis L.R."/>
            <person name="Li B."/>
            <person name="Liu Y."/>
            <person name="Liu Y.-S."/>
            <person name="Lopez J."/>
            <person name="Lozado R.J."/>
            <person name="Lu J."/>
            <person name="Madu R.C."/>
            <person name="Maheshwari M."/>
            <person name="Maheshwari R."/>
            <person name="Malloy K."/>
            <person name="Martinez E."/>
            <person name="Mathew T."/>
            <person name="Mercado I.C."/>
            <person name="Mercado C."/>
            <person name="Meyer B."/>
            <person name="Montgomery K."/>
            <person name="Morgan M.B."/>
            <person name="Munidasa M."/>
            <person name="Nazareth L.V."/>
            <person name="Nelson J."/>
            <person name="Ng B.M."/>
            <person name="Nguyen N.B."/>
            <person name="Nguyen P.Q."/>
            <person name="Nguyen T."/>
            <person name="Obregon M."/>
            <person name="Okwuonu G.O."/>
            <person name="Onwere C.G."/>
            <person name="Orozco G."/>
            <person name="Parra A."/>
            <person name="Patel S."/>
            <person name="Patil S."/>
            <person name="Perez A."/>
            <person name="Perez Y."/>
            <person name="Pham C."/>
            <person name="Primus E.L."/>
            <person name="Pu L.-L."/>
            <person name="Puazo M."/>
            <person name="Qin X."/>
            <person name="Quiroz J.B."/>
            <person name="Reese J."/>
            <person name="Richards S."/>
            <person name="Rives C.M."/>
            <person name="Robberts R."/>
            <person name="Ruiz S.J."/>
            <person name="Ruiz M.J."/>
            <person name="Santibanez J."/>
            <person name="Schneider B.W."/>
            <person name="Sisson I."/>
            <person name="Smith M."/>
            <person name="Sodergren E."/>
            <person name="Song X.-Z."/>
            <person name="Song B.B."/>
            <person name="Summersgill H."/>
            <person name="Thelus R."/>
            <person name="Thornton R.D."/>
            <person name="Trejos Z.Y."/>
            <person name="Usmani K."/>
            <person name="Vattathil S."/>
            <person name="Villasana D."/>
            <person name="Walker D.L."/>
            <person name="Wang S."/>
            <person name="Wang K."/>
            <person name="White C.S."/>
            <person name="Williams A.C."/>
            <person name="Williamson J."/>
            <person name="Wilson K."/>
            <person name="Woghiren I.O."/>
            <person name="Woodworth J.R."/>
            <person name="Worley K.C."/>
            <person name="Wright R.A."/>
            <person name="Wu W."/>
            <person name="Young L."/>
            <person name="Zhang L."/>
            <person name="Zhang J."/>
            <person name="Zhu Y."/>
            <person name="Muzny D.M."/>
            <person name="Weinstock G."/>
            <person name="Gibbs R.A."/>
        </authorList>
    </citation>
    <scope>NUCLEOTIDE SEQUENCE [LARGE SCALE GENOMIC DNA]</scope>
    <source>
        <strain evidence="4">LSR1</strain>
    </source>
</reference>
<dbReference type="GeneID" id="100572990"/>
<dbReference type="KEGG" id="api:100572990"/>
<keyword evidence="2" id="KW-0472">Membrane</keyword>
<keyword evidence="2" id="KW-0812">Transmembrane</keyword>
<evidence type="ECO:0000256" key="1">
    <source>
        <dbReference type="SAM" id="MobiDB-lite"/>
    </source>
</evidence>
<feature type="transmembrane region" description="Helical" evidence="2">
    <location>
        <begin position="6"/>
        <end position="28"/>
    </location>
</feature>
<sequence>MISFGIMTALLVALACVVHYDLLGLFLAHSHGRRIVYTDNERHQYRPRSEFDHIWIPRPGTDPNTLYSLPQPVTVQDHGGDVEDYWTDSDDYVVSGVNDNRGGRLSEGEVHLRWEPAPDTVVDYPVPTTTTTEEPDERDDDGDDYVAPGQEWDDDVF</sequence>
<organism evidence="3 4">
    <name type="scientific">Acyrthosiphon pisum</name>
    <name type="common">Pea aphid</name>
    <dbReference type="NCBI Taxonomy" id="7029"/>
    <lineage>
        <taxon>Eukaryota</taxon>
        <taxon>Metazoa</taxon>
        <taxon>Ecdysozoa</taxon>
        <taxon>Arthropoda</taxon>
        <taxon>Hexapoda</taxon>
        <taxon>Insecta</taxon>
        <taxon>Pterygota</taxon>
        <taxon>Neoptera</taxon>
        <taxon>Paraneoptera</taxon>
        <taxon>Hemiptera</taxon>
        <taxon>Sternorrhyncha</taxon>
        <taxon>Aphidomorpha</taxon>
        <taxon>Aphidoidea</taxon>
        <taxon>Aphididae</taxon>
        <taxon>Macrosiphini</taxon>
        <taxon>Acyrthosiphon</taxon>
    </lineage>
</organism>
<accession>A0A8R1W5E2</accession>
<keyword evidence="4" id="KW-1185">Reference proteome</keyword>
<dbReference type="RefSeq" id="XP_003244197.1">
    <property type="nucleotide sequence ID" value="XM_003244149.3"/>
</dbReference>
<protein>
    <submittedName>
        <fullName evidence="3">Uncharacterized protein</fullName>
    </submittedName>
</protein>
<evidence type="ECO:0000313" key="4">
    <source>
        <dbReference type="Proteomes" id="UP000007819"/>
    </source>
</evidence>
<proteinExistence type="predicted"/>
<evidence type="ECO:0000256" key="2">
    <source>
        <dbReference type="SAM" id="Phobius"/>
    </source>
</evidence>
<feature type="compositionally biased region" description="Low complexity" evidence="1">
    <location>
        <begin position="118"/>
        <end position="132"/>
    </location>
</feature>
<feature type="region of interest" description="Disordered" evidence="1">
    <location>
        <begin position="117"/>
        <end position="157"/>
    </location>
</feature>
<dbReference type="OrthoDB" id="6616479at2759"/>
<evidence type="ECO:0000313" key="3">
    <source>
        <dbReference type="EnsemblMetazoa" id="XP_003244197.1"/>
    </source>
</evidence>
<keyword evidence="2" id="KW-1133">Transmembrane helix</keyword>
<reference evidence="3" key="2">
    <citation type="submission" date="2022-06" db="UniProtKB">
        <authorList>
            <consortium name="EnsemblMetazoa"/>
        </authorList>
    </citation>
    <scope>IDENTIFICATION</scope>
</reference>
<dbReference type="Proteomes" id="UP000007819">
    <property type="component" value="Chromosome A2"/>
</dbReference>
<dbReference type="EnsemblMetazoa" id="XM_003244149.4">
    <property type="protein sequence ID" value="XP_003244197.1"/>
    <property type="gene ID" value="LOC100572990"/>
</dbReference>
<dbReference type="AlphaFoldDB" id="A0A8R1W5E2"/>
<feature type="compositionally biased region" description="Acidic residues" evidence="1">
    <location>
        <begin position="133"/>
        <end position="144"/>
    </location>
</feature>
<name>A0A8R1W5E2_ACYPI</name>